<evidence type="ECO:0008006" key="3">
    <source>
        <dbReference type="Google" id="ProtNLM"/>
    </source>
</evidence>
<evidence type="ECO:0000313" key="2">
    <source>
        <dbReference type="Proteomes" id="UP000193785"/>
    </source>
</evidence>
<reference evidence="1 2" key="1">
    <citation type="journal article" date="2017" name="Antonie Van Leeuwenhoek">
        <title>Phylogenomic resolution of the bacterial genus Pantoea and its relationship with Erwinia and Tatumella.</title>
        <authorList>
            <person name="Palmer M."/>
            <person name="Steenkamp E.T."/>
            <person name="Coetzee M.P."/>
            <person name="Chan W.Y."/>
            <person name="van Zyl E."/>
            <person name="De Maayer P."/>
            <person name="Coutinho T.A."/>
            <person name="Blom J."/>
            <person name="Smits T.H."/>
            <person name="Duffy B."/>
            <person name="Venter S.N."/>
        </authorList>
    </citation>
    <scope>NUCLEOTIDE SEQUENCE [LARGE SCALE GENOMIC DNA]</scope>
    <source>
        <strain evidence="1 2">LMG 5345</strain>
    </source>
</reference>
<keyword evidence="2" id="KW-1185">Reference proteome</keyword>
<protein>
    <recommendedName>
        <fullName evidence="3">Antitermination protein</fullName>
    </recommendedName>
</protein>
<dbReference type="EMBL" id="MLJJ01000040">
    <property type="protein sequence ID" value="ORM96274.1"/>
    <property type="molecule type" value="Genomic_DNA"/>
</dbReference>
<dbReference type="GeneID" id="78549742"/>
<comment type="caution">
    <text evidence="1">The sequence shown here is derived from an EMBL/GenBank/DDBJ whole genome shotgun (WGS) entry which is preliminary data.</text>
</comment>
<dbReference type="Pfam" id="PF25694">
    <property type="entry name" value="N_peptide"/>
    <property type="match status" value="1"/>
</dbReference>
<sequence>MANIVYGKSLNPVGKDNAKSRRNARRAEEAIKAREIEAILASAFSQEAPQRRVELSRAEIACKRPAADRVVKAVETETEYHKQILAGAEKYVGGQIENGMCLPQVSIYAAGYRKSKDIVTAR</sequence>
<dbReference type="Proteomes" id="UP000193785">
    <property type="component" value="Unassembled WGS sequence"/>
</dbReference>
<gene>
    <name evidence="1" type="ORF">HA46_17250</name>
</gene>
<organism evidence="1 2">
    <name type="scientific">Pantoea septica</name>
    <dbReference type="NCBI Taxonomy" id="472695"/>
    <lineage>
        <taxon>Bacteria</taxon>
        <taxon>Pseudomonadati</taxon>
        <taxon>Pseudomonadota</taxon>
        <taxon>Gammaproteobacteria</taxon>
        <taxon>Enterobacterales</taxon>
        <taxon>Erwiniaceae</taxon>
        <taxon>Pantoea</taxon>
    </lineage>
</organism>
<dbReference type="InterPro" id="IPR057902">
    <property type="entry name" value="N_peptide"/>
</dbReference>
<evidence type="ECO:0000313" key="1">
    <source>
        <dbReference type="EMBL" id="ORM96274.1"/>
    </source>
</evidence>
<proteinExistence type="predicted"/>
<accession>A0ABX3UNG4</accession>
<name>A0ABX3UNG4_9GAMM</name>
<dbReference type="RefSeq" id="WP_033748120.1">
    <property type="nucleotide sequence ID" value="NZ_CABMKO010000002.1"/>
</dbReference>